<dbReference type="AlphaFoldDB" id="A0A8X8XM40"/>
<name>A0A8X8XM40_SALSN</name>
<gene>
    <name evidence="2" type="ORF">SASPL_123669</name>
</gene>
<keyword evidence="3" id="KW-1185">Reference proteome</keyword>
<dbReference type="PANTHER" id="PTHR35726:SF4">
    <property type="entry name" value="GLUTAMIC ACID-RICH PROTEIN-LIKE"/>
    <property type="match status" value="1"/>
</dbReference>
<evidence type="ECO:0000256" key="1">
    <source>
        <dbReference type="SAM" id="MobiDB-lite"/>
    </source>
</evidence>
<dbReference type="Proteomes" id="UP000298416">
    <property type="component" value="Unassembled WGS sequence"/>
</dbReference>
<sequence>MDAISPTMVGETVLVDASSFMLFEASGDSESQYYDTGEQAKSTAEDDAESCTCTCTCAFLSRTSAPARIDDDIDDEDDGCAAELEDGVVDQYNSIATKNREETDRLFWEACLSSCERLEPTSGDSGTMEAANCDANPAKRQRDSSALPPRDRWLFEPEHSNKTVARLEPWWYVGVLEWNGVRGRRRQRCCVTRKGFNLGISPV</sequence>
<reference evidence="2" key="1">
    <citation type="submission" date="2018-01" db="EMBL/GenBank/DDBJ databases">
        <authorList>
            <person name="Mao J.F."/>
        </authorList>
    </citation>
    <scope>NUCLEOTIDE SEQUENCE</scope>
    <source>
        <strain evidence="2">Huo1</strain>
        <tissue evidence="2">Leaf</tissue>
    </source>
</reference>
<organism evidence="2">
    <name type="scientific">Salvia splendens</name>
    <name type="common">Scarlet sage</name>
    <dbReference type="NCBI Taxonomy" id="180675"/>
    <lineage>
        <taxon>Eukaryota</taxon>
        <taxon>Viridiplantae</taxon>
        <taxon>Streptophyta</taxon>
        <taxon>Embryophyta</taxon>
        <taxon>Tracheophyta</taxon>
        <taxon>Spermatophyta</taxon>
        <taxon>Magnoliopsida</taxon>
        <taxon>eudicotyledons</taxon>
        <taxon>Gunneridae</taxon>
        <taxon>Pentapetalae</taxon>
        <taxon>asterids</taxon>
        <taxon>lamiids</taxon>
        <taxon>Lamiales</taxon>
        <taxon>Lamiaceae</taxon>
        <taxon>Nepetoideae</taxon>
        <taxon>Mentheae</taxon>
        <taxon>Salviinae</taxon>
        <taxon>Salvia</taxon>
        <taxon>Salvia subgen. Calosphace</taxon>
        <taxon>core Calosphace</taxon>
    </lineage>
</organism>
<protein>
    <submittedName>
        <fullName evidence="2">Uncharacterized protein</fullName>
    </submittedName>
</protein>
<dbReference type="PANTHER" id="PTHR35726">
    <property type="entry name" value="GLUTAMIC ACID-RICH PROTEIN-LIKE"/>
    <property type="match status" value="1"/>
</dbReference>
<evidence type="ECO:0000313" key="2">
    <source>
        <dbReference type="EMBL" id="KAG6416243.1"/>
    </source>
</evidence>
<proteinExistence type="predicted"/>
<dbReference type="EMBL" id="PNBA02000008">
    <property type="protein sequence ID" value="KAG6416243.1"/>
    <property type="molecule type" value="Genomic_DNA"/>
</dbReference>
<comment type="caution">
    <text evidence="2">The sequence shown here is derived from an EMBL/GenBank/DDBJ whole genome shotgun (WGS) entry which is preliminary data.</text>
</comment>
<reference evidence="2" key="2">
    <citation type="submission" date="2020-08" db="EMBL/GenBank/DDBJ databases">
        <title>Plant Genome Project.</title>
        <authorList>
            <person name="Zhang R.-G."/>
        </authorList>
    </citation>
    <scope>NUCLEOTIDE SEQUENCE</scope>
    <source>
        <strain evidence="2">Huo1</strain>
        <tissue evidence="2">Leaf</tissue>
    </source>
</reference>
<evidence type="ECO:0000313" key="3">
    <source>
        <dbReference type="Proteomes" id="UP000298416"/>
    </source>
</evidence>
<feature type="region of interest" description="Disordered" evidence="1">
    <location>
        <begin position="122"/>
        <end position="151"/>
    </location>
</feature>
<accession>A0A8X8XM40</accession>